<dbReference type="AlphaFoldDB" id="A0A8T8LHM5"/>
<dbReference type="OrthoDB" id="11472at2157"/>
<proteinExistence type="predicted"/>
<dbReference type="InterPro" id="IPR058712">
    <property type="entry name" value="SRA_ScoMcrA"/>
</dbReference>
<evidence type="ECO:0000313" key="3">
    <source>
        <dbReference type="Proteomes" id="UP000679341"/>
    </source>
</evidence>
<dbReference type="CDD" id="cd00085">
    <property type="entry name" value="HNHc"/>
    <property type="match status" value="1"/>
</dbReference>
<sequence>MPESYKILYQQLRETELACVPPGFQDTSDVYDLVETEYPELCDDSILCREVCSSNSTQPEWKHRLRTVQQSLLEEDGSRIKRLSKGWFYEPIETDVSDIPDDPTQFTIGSRYNRWELHDIYGGQRYYGIATPSDQDFILAFTGDSGDAYGYADGFQEDGSFKYTGEGQEGDMTMDKGNIALRDHQENGENLYLFADTEYPWIATYRGEYQYEDHHWETLPDKNNNLREAIRFTLTPVGGREITIDGDPDELSLPDLFEAAKRSAPKRSTDGTTSSGRTYVRSEIVKKFARRVADGVCMGCENPAPFEDIDGEPYLEVHHLHNRGDGGPDDPENVIAICPNCHRRVHYGRDGKSFNRGLINKAEELYGDIDAPTGG</sequence>
<protein>
    <submittedName>
        <fullName evidence="2">HNH endonuclease</fullName>
    </submittedName>
</protein>
<dbReference type="SMART" id="SM00507">
    <property type="entry name" value="HNHc"/>
    <property type="match status" value="1"/>
</dbReference>
<dbReference type="InterPro" id="IPR003615">
    <property type="entry name" value="HNH_nuc"/>
</dbReference>
<dbReference type="Pfam" id="PF26348">
    <property type="entry name" value="SRA_ScoMcrA"/>
    <property type="match status" value="1"/>
</dbReference>
<keyword evidence="2" id="KW-0255">Endonuclease</keyword>
<dbReference type="InterPro" id="IPR002711">
    <property type="entry name" value="HNH"/>
</dbReference>
<dbReference type="Gene3D" id="1.10.30.50">
    <property type="match status" value="1"/>
</dbReference>
<reference evidence="2 3" key="1">
    <citation type="submission" date="2021-03" db="EMBL/GenBank/DDBJ databases">
        <title>Halorubrum sodomense MBLA0099, Whole genome shotgun sequencing.</title>
        <authorList>
            <person name="Seo M.-J."/>
            <person name="Cho E.-S."/>
            <person name="Hwang C.Y."/>
        </authorList>
    </citation>
    <scope>NUCLEOTIDE SEQUENCE [LARGE SCALE GENOMIC DNA]</scope>
    <source>
        <strain evidence="2 3">MBLA0099</strain>
    </source>
</reference>
<evidence type="ECO:0000313" key="2">
    <source>
        <dbReference type="EMBL" id="QUO46543.1"/>
    </source>
</evidence>
<gene>
    <name evidence="2" type="ORF">J7656_07850</name>
</gene>
<organism evidence="2 3">
    <name type="scientific">Halorubrum ruber</name>
    <dbReference type="NCBI Taxonomy" id="2982524"/>
    <lineage>
        <taxon>Archaea</taxon>
        <taxon>Methanobacteriati</taxon>
        <taxon>Methanobacteriota</taxon>
        <taxon>Stenosarchaea group</taxon>
        <taxon>Halobacteria</taxon>
        <taxon>Halobacteriales</taxon>
        <taxon>Haloferacaceae</taxon>
        <taxon>Halorubrum</taxon>
    </lineage>
</organism>
<dbReference type="GO" id="GO:0003676">
    <property type="term" value="F:nucleic acid binding"/>
    <property type="evidence" value="ECO:0007669"/>
    <property type="project" value="InterPro"/>
</dbReference>
<dbReference type="RefSeq" id="WP_082224255.1">
    <property type="nucleotide sequence ID" value="NZ_CP073695.1"/>
</dbReference>
<dbReference type="GO" id="GO:0008270">
    <property type="term" value="F:zinc ion binding"/>
    <property type="evidence" value="ECO:0007669"/>
    <property type="project" value="InterPro"/>
</dbReference>
<keyword evidence="3" id="KW-1185">Reference proteome</keyword>
<keyword evidence="2" id="KW-0378">Hydrolase</keyword>
<dbReference type="GO" id="GO:0004519">
    <property type="term" value="F:endonuclease activity"/>
    <property type="evidence" value="ECO:0007669"/>
    <property type="project" value="UniProtKB-KW"/>
</dbReference>
<keyword evidence="2" id="KW-0540">Nuclease</keyword>
<accession>A0A8T8LHM5</accession>
<dbReference type="Pfam" id="PF01844">
    <property type="entry name" value="HNH"/>
    <property type="match status" value="1"/>
</dbReference>
<dbReference type="Proteomes" id="UP000679341">
    <property type="component" value="Chromosome"/>
</dbReference>
<feature type="domain" description="HNH nuclease" evidence="1">
    <location>
        <begin position="286"/>
        <end position="343"/>
    </location>
</feature>
<dbReference type="GeneID" id="64827444"/>
<dbReference type="KEGG" id="hss:J7656_07850"/>
<name>A0A8T8LHM5_9EURY</name>
<dbReference type="EMBL" id="CP073695">
    <property type="protein sequence ID" value="QUO46543.1"/>
    <property type="molecule type" value="Genomic_DNA"/>
</dbReference>
<evidence type="ECO:0000259" key="1">
    <source>
        <dbReference type="SMART" id="SM00507"/>
    </source>
</evidence>